<organism evidence="1 2">
    <name type="scientific">Racocetra persica</name>
    <dbReference type="NCBI Taxonomy" id="160502"/>
    <lineage>
        <taxon>Eukaryota</taxon>
        <taxon>Fungi</taxon>
        <taxon>Fungi incertae sedis</taxon>
        <taxon>Mucoromycota</taxon>
        <taxon>Glomeromycotina</taxon>
        <taxon>Glomeromycetes</taxon>
        <taxon>Diversisporales</taxon>
        <taxon>Gigasporaceae</taxon>
        <taxon>Racocetra</taxon>
    </lineage>
</organism>
<keyword evidence="2" id="KW-1185">Reference proteome</keyword>
<comment type="caution">
    <text evidence="1">The sequence shown here is derived from an EMBL/GenBank/DDBJ whole genome shotgun (WGS) entry which is preliminary data.</text>
</comment>
<accession>A0ACA9SI10</accession>
<gene>
    <name evidence="1" type="ORF">RPERSI_LOCUS31457</name>
</gene>
<dbReference type="EMBL" id="CAJVQC010126968">
    <property type="protein sequence ID" value="CAG8840509.1"/>
    <property type="molecule type" value="Genomic_DNA"/>
</dbReference>
<reference evidence="1" key="1">
    <citation type="submission" date="2021-06" db="EMBL/GenBank/DDBJ databases">
        <authorList>
            <person name="Kallberg Y."/>
            <person name="Tangrot J."/>
            <person name="Rosling A."/>
        </authorList>
    </citation>
    <scope>NUCLEOTIDE SEQUENCE</scope>
    <source>
        <strain evidence="1">MA461A</strain>
    </source>
</reference>
<evidence type="ECO:0000313" key="1">
    <source>
        <dbReference type="EMBL" id="CAG8840509.1"/>
    </source>
</evidence>
<dbReference type="Proteomes" id="UP000789920">
    <property type="component" value="Unassembled WGS sequence"/>
</dbReference>
<evidence type="ECO:0000313" key="2">
    <source>
        <dbReference type="Proteomes" id="UP000789920"/>
    </source>
</evidence>
<sequence length="56" mass="6244">EEIDEEISTDENVESAARVLIKLSQNTASSLELEGSNEEIRKLAPKTNKRNISNTK</sequence>
<protein>
    <submittedName>
        <fullName evidence="1">29749_t:CDS:1</fullName>
    </submittedName>
</protein>
<feature type="non-terminal residue" evidence="1">
    <location>
        <position position="1"/>
    </location>
</feature>
<proteinExistence type="predicted"/>
<name>A0ACA9SI10_9GLOM</name>
<feature type="non-terminal residue" evidence="1">
    <location>
        <position position="56"/>
    </location>
</feature>